<feature type="transmembrane region" description="Helical" evidence="5">
    <location>
        <begin position="136"/>
        <end position="163"/>
    </location>
</feature>
<accession>A0A1F7Y2Z3</accession>
<comment type="caution">
    <text evidence="6">The sequence shown here is derived from an EMBL/GenBank/DDBJ whole genome shotgun (WGS) entry which is preliminary data.</text>
</comment>
<evidence type="ECO:0008006" key="8">
    <source>
        <dbReference type="Google" id="ProtNLM"/>
    </source>
</evidence>
<gene>
    <name evidence="6" type="ORF">A2714_02170</name>
</gene>
<feature type="transmembrane region" description="Helical" evidence="5">
    <location>
        <begin position="32"/>
        <end position="49"/>
    </location>
</feature>
<dbReference type="EMBL" id="MGGE01000010">
    <property type="protein sequence ID" value="OGM21661.1"/>
    <property type="molecule type" value="Genomic_DNA"/>
</dbReference>
<proteinExistence type="predicted"/>
<dbReference type="InterPro" id="IPR007318">
    <property type="entry name" value="Phopholipid_MeTrfase"/>
</dbReference>
<dbReference type="Gene3D" id="1.20.120.1630">
    <property type="match status" value="1"/>
</dbReference>
<evidence type="ECO:0000256" key="3">
    <source>
        <dbReference type="ARBA" id="ARBA00022989"/>
    </source>
</evidence>
<dbReference type="Pfam" id="PF04191">
    <property type="entry name" value="PEMT"/>
    <property type="match status" value="1"/>
</dbReference>
<evidence type="ECO:0000256" key="4">
    <source>
        <dbReference type="ARBA" id="ARBA00023136"/>
    </source>
</evidence>
<reference evidence="6 7" key="1">
    <citation type="journal article" date="2016" name="Nat. Commun.">
        <title>Thousands of microbial genomes shed light on interconnected biogeochemical processes in an aquifer system.</title>
        <authorList>
            <person name="Anantharaman K."/>
            <person name="Brown C.T."/>
            <person name="Hug L.A."/>
            <person name="Sharon I."/>
            <person name="Castelle C.J."/>
            <person name="Probst A.J."/>
            <person name="Thomas B.C."/>
            <person name="Singh A."/>
            <person name="Wilkins M.J."/>
            <person name="Karaoz U."/>
            <person name="Brodie E.L."/>
            <person name="Williams K.H."/>
            <person name="Hubbard S.S."/>
            <person name="Banfield J.F."/>
        </authorList>
    </citation>
    <scope>NUCLEOTIDE SEQUENCE [LARGE SCALE GENOMIC DNA]</scope>
</reference>
<feature type="transmembrane region" description="Helical" evidence="5">
    <location>
        <begin position="85"/>
        <end position="102"/>
    </location>
</feature>
<feature type="transmembrane region" description="Helical" evidence="5">
    <location>
        <begin position="6"/>
        <end position="25"/>
    </location>
</feature>
<dbReference type="GO" id="GO:0012505">
    <property type="term" value="C:endomembrane system"/>
    <property type="evidence" value="ECO:0007669"/>
    <property type="project" value="UniProtKB-SubCell"/>
</dbReference>
<organism evidence="6 7">
    <name type="scientific">Candidatus Woesebacteria bacterium RIFCSPHIGHO2_01_FULL_38_9</name>
    <dbReference type="NCBI Taxonomy" id="1802492"/>
    <lineage>
        <taxon>Bacteria</taxon>
        <taxon>Candidatus Woeseibacteriota</taxon>
    </lineage>
</organism>
<keyword evidence="4 5" id="KW-0472">Membrane</keyword>
<dbReference type="PANTHER" id="PTHR43847">
    <property type="entry name" value="BLL3993 PROTEIN"/>
    <property type="match status" value="1"/>
</dbReference>
<sequence length="191" mass="21729">MNLNLIFNILATIIWILFASFRLRVSVENGNLLSFLLALQSGIIAYFLLMRRKASKSSQLSQQAFAWFGAIAPLLIRVDEGCSTIGIYFAFAGTIFTTWALLTLGRSFGIAPADRGLVQKGPYKIVRHPMYAGELLVLFGGAISCFSTKNILVFFTLFLTFYLRIRWEEKIITGYEAFKKRVPWRLIPKIW</sequence>
<evidence type="ECO:0000256" key="2">
    <source>
        <dbReference type="ARBA" id="ARBA00022692"/>
    </source>
</evidence>
<name>A0A1F7Y2Z3_9BACT</name>
<comment type="subcellular location">
    <subcellularLocation>
        <location evidence="1">Endomembrane system</location>
        <topology evidence="1">Multi-pass membrane protein</topology>
    </subcellularLocation>
</comment>
<keyword evidence="3 5" id="KW-1133">Transmembrane helix</keyword>
<dbReference type="AlphaFoldDB" id="A0A1F7Y2Z3"/>
<protein>
    <recommendedName>
        <fullName evidence="8">Steroid 5-alpha reductase C-terminal domain-containing protein</fullName>
    </recommendedName>
</protein>
<dbReference type="Proteomes" id="UP000178419">
    <property type="component" value="Unassembled WGS sequence"/>
</dbReference>
<keyword evidence="2 5" id="KW-0812">Transmembrane</keyword>
<dbReference type="PANTHER" id="PTHR43847:SF1">
    <property type="entry name" value="BLL3993 PROTEIN"/>
    <property type="match status" value="1"/>
</dbReference>
<dbReference type="InterPro" id="IPR052527">
    <property type="entry name" value="Metal_cation-efflux_comp"/>
</dbReference>
<evidence type="ECO:0000313" key="7">
    <source>
        <dbReference type="Proteomes" id="UP000178419"/>
    </source>
</evidence>
<evidence type="ECO:0000256" key="5">
    <source>
        <dbReference type="SAM" id="Phobius"/>
    </source>
</evidence>
<evidence type="ECO:0000313" key="6">
    <source>
        <dbReference type="EMBL" id="OGM21661.1"/>
    </source>
</evidence>
<evidence type="ECO:0000256" key="1">
    <source>
        <dbReference type="ARBA" id="ARBA00004127"/>
    </source>
</evidence>